<keyword evidence="1" id="KW-0813">Transport</keyword>
<protein>
    <submittedName>
        <fullName evidence="3">Uncharacterized protein</fullName>
    </submittedName>
</protein>
<keyword evidence="2" id="KW-0472">Membrane</keyword>
<dbReference type="VEuPathDB" id="FungiDB:TSTA_011740"/>
<dbReference type="PANTHER" id="PTHR32361">
    <property type="entry name" value="FERRIC/CUPRIC REDUCTASE TRANSMEMBRANE COMPONENT"/>
    <property type="match status" value="1"/>
</dbReference>
<proteinExistence type="predicted"/>
<dbReference type="PANTHER" id="PTHR32361:SF9">
    <property type="entry name" value="FERRIC REDUCTASE TRANSMEMBRANE COMPONENT 3-RELATED"/>
    <property type="match status" value="1"/>
</dbReference>
<dbReference type="HOGENOM" id="CLU_894809_0_0_1"/>
<dbReference type="GO" id="GO:0006826">
    <property type="term" value="P:iron ion transport"/>
    <property type="evidence" value="ECO:0007669"/>
    <property type="project" value="TreeGrafter"/>
</dbReference>
<evidence type="ECO:0000256" key="2">
    <source>
        <dbReference type="SAM" id="Phobius"/>
    </source>
</evidence>
<dbReference type="RefSeq" id="XP_002483299.1">
    <property type="nucleotide sequence ID" value="XM_002483254.1"/>
</dbReference>
<organism evidence="3 4">
    <name type="scientific">Talaromyces stipitatus (strain ATCC 10500 / CBS 375.48 / QM 6759 / NRRL 1006)</name>
    <name type="common">Penicillium stipitatum</name>
    <dbReference type="NCBI Taxonomy" id="441959"/>
    <lineage>
        <taxon>Eukaryota</taxon>
        <taxon>Fungi</taxon>
        <taxon>Dikarya</taxon>
        <taxon>Ascomycota</taxon>
        <taxon>Pezizomycotina</taxon>
        <taxon>Eurotiomycetes</taxon>
        <taxon>Eurotiomycetidae</taxon>
        <taxon>Eurotiales</taxon>
        <taxon>Trichocomaceae</taxon>
        <taxon>Talaromyces</taxon>
        <taxon>Talaromyces sect. Talaromyces</taxon>
    </lineage>
</organism>
<dbReference type="PhylomeDB" id="B8MDY8"/>
<dbReference type="InParanoid" id="B8MDY8"/>
<dbReference type="GO" id="GO:0000293">
    <property type="term" value="F:ferric-chelate reductase activity"/>
    <property type="evidence" value="ECO:0007669"/>
    <property type="project" value="TreeGrafter"/>
</dbReference>
<dbReference type="OMA" id="WETEITG"/>
<evidence type="ECO:0000256" key="1">
    <source>
        <dbReference type="ARBA" id="ARBA00022448"/>
    </source>
</evidence>
<dbReference type="OrthoDB" id="167398at2759"/>
<keyword evidence="4" id="KW-1185">Reference proteome</keyword>
<evidence type="ECO:0000313" key="3">
    <source>
        <dbReference type="EMBL" id="EED16065.1"/>
    </source>
</evidence>
<feature type="transmembrane region" description="Helical" evidence="2">
    <location>
        <begin position="237"/>
        <end position="256"/>
    </location>
</feature>
<evidence type="ECO:0000313" key="4">
    <source>
        <dbReference type="Proteomes" id="UP000001745"/>
    </source>
</evidence>
<sequence>MRIIIDIMAAGFYFLHAYPKDSVLRMELLGVLRLLCLLVASVVATGPVPLQKSGLAGIDGFEFYDFYCAHACYRSFSPFTLSCSNTIEEGGHTTADDLAHDIRASCIEKSWETEITGDVSVTPQWSYGETMSKIVEPPLRVLTGEGMLNETVLTTMAVFTDTENTLIYYFRETALESYFGLAICVAIFALPILLTWMDYLPFMTRVRERLQPQLWPSIIGTYHERPLPYFIGNAPTIGQALFILLMVILNGIFISVDYKTLYPERLMQWYENHYQELMFYVCLRAGASAFCLTPVMFLFSSRNNILLWLID</sequence>
<name>B8MDY8_TALSN</name>
<dbReference type="InterPro" id="IPR051410">
    <property type="entry name" value="Ferric/Cupric_Reductase"/>
</dbReference>
<dbReference type="AlphaFoldDB" id="B8MDY8"/>
<dbReference type="eggNOG" id="KOG0039">
    <property type="taxonomic scope" value="Eukaryota"/>
</dbReference>
<reference evidence="4" key="1">
    <citation type="journal article" date="2015" name="Genome Announc.">
        <title>Genome sequence of the AIDS-associated pathogen Penicillium marneffei (ATCC18224) and its near taxonomic relative Talaromyces stipitatus (ATCC10500).</title>
        <authorList>
            <person name="Nierman W.C."/>
            <person name="Fedorova-Abrams N.D."/>
            <person name="Andrianopoulos A."/>
        </authorList>
    </citation>
    <scope>NUCLEOTIDE SEQUENCE [LARGE SCALE GENOMIC DNA]</scope>
    <source>
        <strain evidence="4">ATCC 10500 / CBS 375.48 / QM 6759 / NRRL 1006</strain>
    </source>
</reference>
<dbReference type="GO" id="GO:0005886">
    <property type="term" value="C:plasma membrane"/>
    <property type="evidence" value="ECO:0007669"/>
    <property type="project" value="TreeGrafter"/>
</dbReference>
<dbReference type="GO" id="GO:0006879">
    <property type="term" value="P:intracellular iron ion homeostasis"/>
    <property type="evidence" value="ECO:0007669"/>
    <property type="project" value="TreeGrafter"/>
</dbReference>
<dbReference type="EMBL" id="EQ962656">
    <property type="protein sequence ID" value="EED16065.1"/>
    <property type="molecule type" value="Genomic_DNA"/>
</dbReference>
<dbReference type="GO" id="GO:0015677">
    <property type="term" value="P:copper ion import"/>
    <property type="evidence" value="ECO:0007669"/>
    <property type="project" value="TreeGrafter"/>
</dbReference>
<accession>B8MDY8</accession>
<keyword evidence="2" id="KW-1133">Transmembrane helix</keyword>
<gene>
    <name evidence="3" type="ORF">TSTA_011740</name>
</gene>
<feature type="transmembrane region" description="Helical" evidence="2">
    <location>
        <begin position="178"/>
        <end position="197"/>
    </location>
</feature>
<dbReference type="Proteomes" id="UP000001745">
    <property type="component" value="Unassembled WGS sequence"/>
</dbReference>
<dbReference type="STRING" id="441959.B8MDY8"/>
<feature type="transmembrane region" description="Helical" evidence="2">
    <location>
        <begin position="277"/>
        <end position="299"/>
    </location>
</feature>
<keyword evidence="2" id="KW-0812">Transmembrane</keyword>
<dbReference type="GeneID" id="8100163"/>